<evidence type="ECO:0000313" key="2">
    <source>
        <dbReference type="EMBL" id="TGN72243.1"/>
    </source>
</evidence>
<dbReference type="GeneID" id="95451881"/>
<name>A0A4Z1CUF0_9ACTN</name>
<reference evidence="2 3" key="1">
    <citation type="submission" date="2019-04" db="EMBL/GenBank/DDBJ databases">
        <title>Streptomyces sp. nov. Bv016 isolated from bark of Buahinia variegata.</title>
        <authorList>
            <person name="Kanchanasin P."/>
            <person name="Tanasupawat S."/>
            <person name="Yuki M."/>
            <person name="Kudo T."/>
        </authorList>
    </citation>
    <scope>NUCLEOTIDE SEQUENCE [LARGE SCALE GENOMIC DNA]</scope>
    <source>
        <strain evidence="2 3">Bv016</strain>
    </source>
</reference>
<keyword evidence="3" id="KW-1185">Reference proteome</keyword>
<sequence length="112" mass="11243">MSERTFSTATAVAVAEAVRPWLGQSGDQPPPAAAIVAALRAAEAEHGGPVRDLWGHAAGNAEHAAAAVDPARAGWLWATSLDYAARAVQAAPTRAVPPSGGTADTALCPASH</sequence>
<accession>A0A4Z1CUF0</accession>
<dbReference type="Proteomes" id="UP000298159">
    <property type="component" value="Unassembled WGS sequence"/>
</dbReference>
<evidence type="ECO:0000256" key="1">
    <source>
        <dbReference type="SAM" id="MobiDB-lite"/>
    </source>
</evidence>
<gene>
    <name evidence="2" type="ORF">E5083_30380</name>
</gene>
<organism evidence="2 3">
    <name type="scientific">Streptomyces bauhiniae</name>
    <dbReference type="NCBI Taxonomy" id="2340725"/>
    <lineage>
        <taxon>Bacteria</taxon>
        <taxon>Bacillati</taxon>
        <taxon>Actinomycetota</taxon>
        <taxon>Actinomycetes</taxon>
        <taxon>Kitasatosporales</taxon>
        <taxon>Streptomycetaceae</taxon>
        <taxon>Streptomyces</taxon>
    </lineage>
</organism>
<dbReference type="RefSeq" id="WP_135788889.1">
    <property type="nucleotide sequence ID" value="NZ_SRRT01000013.1"/>
</dbReference>
<dbReference type="AlphaFoldDB" id="A0A4Z1CUF0"/>
<comment type="caution">
    <text evidence="2">The sequence shown here is derived from an EMBL/GenBank/DDBJ whole genome shotgun (WGS) entry which is preliminary data.</text>
</comment>
<feature type="region of interest" description="Disordered" evidence="1">
    <location>
        <begin position="92"/>
        <end position="112"/>
    </location>
</feature>
<proteinExistence type="predicted"/>
<protein>
    <submittedName>
        <fullName evidence="2">Uncharacterized protein</fullName>
    </submittedName>
</protein>
<dbReference type="EMBL" id="SRRT01000013">
    <property type="protein sequence ID" value="TGN72243.1"/>
    <property type="molecule type" value="Genomic_DNA"/>
</dbReference>
<evidence type="ECO:0000313" key="3">
    <source>
        <dbReference type="Proteomes" id="UP000298159"/>
    </source>
</evidence>